<keyword evidence="3" id="KW-1185">Reference proteome</keyword>
<evidence type="ECO:0000256" key="1">
    <source>
        <dbReference type="SAM" id="MobiDB-lite"/>
    </source>
</evidence>
<reference evidence="2" key="1">
    <citation type="journal article" date="2023" name="GigaByte">
        <title>Genome assembly of the bearded iris, Iris pallida Lam.</title>
        <authorList>
            <person name="Bruccoleri R.E."/>
            <person name="Oakeley E.J."/>
            <person name="Faust A.M.E."/>
            <person name="Altorfer M."/>
            <person name="Dessus-Babus S."/>
            <person name="Burckhardt D."/>
            <person name="Oertli M."/>
            <person name="Naumann U."/>
            <person name="Petersen F."/>
            <person name="Wong J."/>
        </authorList>
    </citation>
    <scope>NUCLEOTIDE SEQUENCE</scope>
    <source>
        <strain evidence="2">GSM-AAB239-AS_SAM_17_03QT</strain>
    </source>
</reference>
<dbReference type="Proteomes" id="UP001140949">
    <property type="component" value="Unassembled WGS sequence"/>
</dbReference>
<protein>
    <submittedName>
        <fullName evidence="2">Uncharacterized protein</fullName>
    </submittedName>
</protein>
<organism evidence="2 3">
    <name type="scientific">Iris pallida</name>
    <name type="common">Sweet iris</name>
    <dbReference type="NCBI Taxonomy" id="29817"/>
    <lineage>
        <taxon>Eukaryota</taxon>
        <taxon>Viridiplantae</taxon>
        <taxon>Streptophyta</taxon>
        <taxon>Embryophyta</taxon>
        <taxon>Tracheophyta</taxon>
        <taxon>Spermatophyta</taxon>
        <taxon>Magnoliopsida</taxon>
        <taxon>Liliopsida</taxon>
        <taxon>Asparagales</taxon>
        <taxon>Iridaceae</taxon>
        <taxon>Iridoideae</taxon>
        <taxon>Irideae</taxon>
        <taxon>Iris</taxon>
    </lineage>
</organism>
<feature type="region of interest" description="Disordered" evidence="1">
    <location>
        <begin position="1"/>
        <end position="37"/>
    </location>
</feature>
<reference evidence="2" key="2">
    <citation type="submission" date="2023-04" db="EMBL/GenBank/DDBJ databases">
        <authorList>
            <person name="Bruccoleri R.E."/>
            <person name="Oakeley E.J."/>
            <person name="Faust A.-M."/>
            <person name="Dessus-Babus S."/>
            <person name="Altorfer M."/>
            <person name="Burckhardt D."/>
            <person name="Oertli M."/>
            <person name="Naumann U."/>
            <person name="Petersen F."/>
            <person name="Wong J."/>
        </authorList>
    </citation>
    <scope>NUCLEOTIDE SEQUENCE</scope>
    <source>
        <strain evidence="2">GSM-AAB239-AS_SAM_17_03QT</strain>
        <tissue evidence="2">Leaf</tissue>
    </source>
</reference>
<feature type="compositionally biased region" description="Low complexity" evidence="1">
    <location>
        <begin position="1"/>
        <end position="19"/>
    </location>
</feature>
<dbReference type="AlphaFoldDB" id="A0AAX6H0D7"/>
<evidence type="ECO:0000313" key="2">
    <source>
        <dbReference type="EMBL" id="KAJ6834017.1"/>
    </source>
</evidence>
<accession>A0AAX6H0D7</accession>
<proteinExistence type="predicted"/>
<gene>
    <name evidence="2" type="ORF">M6B38_337345</name>
</gene>
<sequence length="209" mass="23103">MRLGPARQLARVQRRVAPQWSAAPGGRTKASMAATKGFDQRKGRLRTAGRRTRRWEGWSTRDGHLKKGGGFPSAGGGLRAWLGISAEVRFSLRFFFWWFLGSPVGRQVVLPCVGQNLGDDGESRVFGFSGDGRSRWVADGDGEGDGVLVCLGCWWWMWVVAAGRWWPGNGGVVMVDGKPRVEEARVRIFGSCRGCVRHENDGRPGCRTR</sequence>
<dbReference type="EMBL" id="JANAVB010014796">
    <property type="protein sequence ID" value="KAJ6834017.1"/>
    <property type="molecule type" value="Genomic_DNA"/>
</dbReference>
<comment type="caution">
    <text evidence="2">The sequence shown here is derived from an EMBL/GenBank/DDBJ whole genome shotgun (WGS) entry which is preliminary data.</text>
</comment>
<name>A0AAX6H0D7_IRIPA</name>
<evidence type="ECO:0000313" key="3">
    <source>
        <dbReference type="Proteomes" id="UP001140949"/>
    </source>
</evidence>